<comment type="similarity">
    <text evidence="1 5 6">Belongs to the bacterial ribosomal protein bL20 family.</text>
</comment>
<dbReference type="Proteomes" id="UP000463983">
    <property type="component" value="Chromosome"/>
</dbReference>
<evidence type="ECO:0000256" key="6">
    <source>
        <dbReference type="RuleBase" id="RU000560"/>
    </source>
</evidence>
<evidence type="ECO:0000313" key="7">
    <source>
        <dbReference type="EMBL" id="QHO63640.1"/>
    </source>
</evidence>
<dbReference type="GO" id="GO:0006412">
    <property type="term" value="P:translation"/>
    <property type="evidence" value="ECO:0007669"/>
    <property type="project" value="InterPro"/>
</dbReference>
<keyword evidence="2 5" id="KW-0689">Ribosomal protein</keyword>
<gene>
    <name evidence="5" type="primary">rplT</name>
    <name evidence="7" type="ORF">MICH65_0659</name>
</gene>
<name>A0A857NBA5_9BACT</name>
<dbReference type="Gene3D" id="1.10.1900.20">
    <property type="entry name" value="Ribosomal protein L20"/>
    <property type="match status" value="1"/>
</dbReference>
<keyword evidence="5 6" id="KW-0694">RNA-binding</keyword>
<evidence type="ECO:0000256" key="5">
    <source>
        <dbReference type="HAMAP-Rule" id="MF_00382"/>
    </source>
</evidence>
<keyword evidence="5 6" id="KW-0699">rRNA-binding</keyword>
<dbReference type="GO" id="GO:0019843">
    <property type="term" value="F:rRNA binding"/>
    <property type="evidence" value="ECO:0007669"/>
    <property type="project" value="UniProtKB-UniRule"/>
</dbReference>
<dbReference type="GO" id="GO:0005840">
    <property type="term" value="C:ribosome"/>
    <property type="evidence" value="ECO:0007669"/>
    <property type="project" value="UniProtKB-KW"/>
</dbReference>
<dbReference type="Pfam" id="PF00453">
    <property type="entry name" value="Ribosomal_L20"/>
    <property type="match status" value="1"/>
</dbReference>
<dbReference type="InterPro" id="IPR005813">
    <property type="entry name" value="Ribosomal_bL20"/>
</dbReference>
<dbReference type="SUPFAM" id="SSF74731">
    <property type="entry name" value="Ribosomal protein L20"/>
    <property type="match status" value="1"/>
</dbReference>
<dbReference type="GO" id="GO:0003735">
    <property type="term" value="F:structural constituent of ribosome"/>
    <property type="evidence" value="ECO:0007669"/>
    <property type="project" value="InterPro"/>
</dbReference>
<dbReference type="AlphaFoldDB" id="A0A857NBA5"/>
<dbReference type="GO" id="GO:1990904">
    <property type="term" value="C:ribonucleoprotein complex"/>
    <property type="evidence" value="ECO:0007669"/>
    <property type="project" value="UniProtKB-KW"/>
</dbReference>
<dbReference type="HAMAP" id="MF_00382">
    <property type="entry name" value="Ribosomal_bL20"/>
    <property type="match status" value="1"/>
</dbReference>
<dbReference type="NCBIfam" id="TIGR01032">
    <property type="entry name" value="rplT_bact"/>
    <property type="match status" value="1"/>
</dbReference>
<dbReference type="PANTHER" id="PTHR10986">
    <property type="entry name" value="39S RIBOSOMAL PROTEIN L20"/>
    <property type="match status" value="1"/>
</dbReference>
<protein>
    <recommendedName>
        <fullName evidence="4 5">Large ribosomal subunit protein bL20</fullName>
    </recommendedName>
</protein>
<evidence type="ECO:0000256" key="2">
    <source>
        <dbReference type="ARBA" id="ARBA00022980"/>
    </source>
</evidence>
<evidence type="ECO:0000256" key="3">
    <source>
        <dbReference type="ARBA" id="ARBA00023274"/>
    </source>
</evidence>
<keyword evidence="3 5" id="KW-0687">Ribonucleoprotein</keyword>
<reference evidence="8" key="1">
    <citation type="journal article" date="2020" name="Microorganisms">
        <title>Complete Genome of a Member of a New Bacterial Lineage in the Microgenomates Group Reveals an Unusual Nucleotide Composition Disparity Between Two Strands of DNA and Limited Metabolic Potential.</title>
        <authorList>
            <person name="Kadnikov V.V."/>
            <person name="Mardanov A.V."/>
            <person name="Beletsky A.V."/>
            <person name="Karnachuk O.V."/>
            <person name="Ravin N.V."/>
        </authorList>
    </citation>
    <scope>NUCLEOTIDE SEQUENCE [LARGE SCALE GENOMIC DNA]</scope>
</reference>
<dbReference type="GO" id="GO:0000027">
    <property type="term" value="P:ribosomal large subunit assembly"/>
    <property type="evidence" value="ECO:0007669"/>
    <property type="project" value="UniProtKB-UniRule"/>
</dbReference>
<keyword evidence="8" id="KW-1185">Reference proteome</keyword>
<evidence type="ECO:0000313" key="8">
    <source>
        <dbReference type="Proteomes" id="UP000463983"/>
    </source>
</evidence>
<accession>A0A857NBA5</accession>
<dbReference type="FunFam" id="1.10.1900.20:FF:000001">
    <property type="entry name" value="50S ribosomal protein L20"/>
    <property type="match status" value="1"/>
</dbReference>
<comment type="function">
    <text evidence="5 6">Binds directly to 23S ribosomal RNA and is necessary for the in vitro assembly process of the 50S ribosomal subunit. It is not involved in the protein synthesizing functions of that subunit.</text>
</comment>
<evidence type="ECO:0000256" key="1">
    <source>
        <dbReference type="ARBA" id="ARBA00007698"/>
    </source>
</evidence>
<organism evidence="7 8">
    <name type="scientific">Candidatus Chazhemtobacterium aquaticus</name>
    <dbReference type="NCBI Taxonomy" id="2715735"/>
    <lineage>
        <taxon>Bacteria</taxon>
        <taxon>Candidatus Chazhemtobacteraceae</taxon>
        <taxon>Candidatus Chazhemtobacterium</taxon>
    </lineage>
</organism>
<evidence type="ECO:0000256" key="4">
    <source>
        <dbReference type="ARBA" id="ARBA00035172"/>
    </source>
</evidence>
<dbReference type="InterPro" id="IPR035566">
    <property type="entry name" value="Ribosomal_protein_bL20_C"/>
</dbReference>
<dbReference type="PRINTS" id="PR00062">
    <property type="entry name" value="RIBOSOMALL20"/>
</dbReference>
<dbReference type="KEGG" id="caqa:MICH65_0659"/>
<sequence length="116" mass="13414">MPRVSTGPYRRRKHKKVLKATKGFRMSYNRLIKRAKEALLHAGEYAYAGRKQKKRQFRTLWIKRINGGLASIEDAPSYSQFIGNLSKKNIKLNRKILALLAVKQPSVFSQIVKQTK</sequence>
<dbReference type="Gene3D" id="6.10.160.10">
    <property type="match status" value="1"/>
</dbReference>
<dbReference type="EMBL" id="CP047901">
    <property type="protein sequence ID" value="QHO63640.1"/>
    <property type="molecule type" value="Genomic_DNA"/>
</dbReference>
<proteinExistence type="inferred from homology"/>
<dbReference type="CDD" id="cd07026">
    <property type="entry name" value="Ribosomal_L20"/>
    <property type="match status" value="1"/>
</dbReference>
<dbReference type="RefSeq" id="WP_161932012.1">
    <property type="nucleotide sequence ID" value="NZ_CP047901.1"/>
</dbReference>